<dbReference type="InterPro" id="IPR011006">
    <property type="entry name" value="CheY-like_superfamily"/>
</dbReference>
<dbReference type="InterPro" id="IPR039420">
    <property type="entry name" value="WalR-like"/>
</dbReference>
<dbReference type="EMBL" id="VMRY01000008">
    <property type="protein sequence ID" value="TVT58827.1"/>
    <property type="molecule type" value="Genomic_DNA"/>
</dbReference>
<dbReference type="GO" id="GO:0000976">
    <property type="term" value="F:transcription cis-regulatory region binding"/>
    <property type="evidence" value="ECO:0007669"/>
    <property type="project" value="TreeGrafter"/>
</dbReference>
<dbReference type="PROSITE" id="PS50110">
    <property type="entry name" value="RESPONSE_REGULATORY"/>
    <property type="match status" value="1"/>
</dbReference>
<dbReference type="InterPro" id="IPR016032">
    <property type="entry name" value="Sig_transdc_resp-reg_C-effctor"/>
</dbReference>
<comment type="subcellular location">
    <subcellularLocation>
        <location evidence="1">Cytoplasm</location>
    </subcellularLocation>
</comment>
<evidence type="ECO:0000256" key="9">
    <source>
        <dbReference type="PROSITE-ProRule" id="PRU01091"/>
    </source>
</evidence>
<dbReference type="Gene3D" id="6.10.250.690">
    <property type="match status" value="1"/>
</dbReference>
<dbReference type="Proteomes" id="UP000317355">
    <property type="component" value="Unassembled WGS sequence"/>
</dbReference>
<dbReference type="GO" id="GO:0006355">
    <property type="term" value="P:regulation of DNA-templated transcription"/>
    <property type="evidence" value="ECO:0007669"/>
    <property type="project" value="InterPro"/>
</dbReference>
<evidence type="ECO:0000256" key="6">
    <source>
        <dbReference type="ARBA" id="ARBA00023125"/>
    </source>
</evidence>
<dbReference type="GO" id="GO:0005829">
    <property type="term" value="C:cytosol"/>
    <property type="evidence" value="ECO:0007669"/>
    <property type="project" value="TreeGrafter"/>
</dbReference>
<evidence type="ECO:0000256" key="4">
    <source>
        <dbReference type="ARBA" id="ARBA00023012"/>
    </source>
</evidence>
<feature type="domain" description="OmpR/PhoB-type" evidence="11">
    <location>
        <begin position="135"/>
        <end position="234"/>
    </location>
</feature>
<dbReference type="PANTHER" id="PTHR48111:SF4">
    <property type="entry name" value="DNA-BINDING DUAL TRANSCRIPTIONAL REGULATOR OMPR"/>
    <property type="match status" value="1"/>
</dbReference>
<evidence type="ECO:0000256" key="2">
    <source>
        <dbReference type="ARBA" id="ARBA00022490"/>
    </source>
</evidence>
<proteinExistence type="predicted"/>
<dbReference type="Gene3D" id="3.40.50.2300">
    <property type="match status" value="1"/>
</dbReference>
<keyword evidence="2" id="KW-0963">Cytoplasm</keyword>
<evidence type="ECO:0000256" key="5">
    <source>
        <dbReference type="ARBA" id="ARBA00023015"/>
    </source>
</evidence>
<keyword evidence="5" id="KW-0805">Transcription regulation</keyword>
<dbReference type="CDD" id="cd00383">
    <property type="entry name" value="trans_reg_C"/>
    <property type="match status" value="1"/>
</dbReference>
<dbReference type="GO" id="GO:0032993">
    <property type="term" value="C:protein-DNA complex"/>
    <property type="evidence" value="ECO:0007669"/>
    <property type="project" value="TreeGrafter"/>
</dbReference>
<dbReference type="SUPFAM" id="SSF46894">
    <property type="entry name" value="C-terminal effector domain of the bipartite response regulators"/>
    <property type="match status" value="1"/>
</dbReference>
<name>A0A558DCW6_9GAMM</name>
<evidence type="ECO:0000313" key="12">
    <source>
        <dbReference type="EMBL" id="TVT58827.1"/>
    </source>
</evidence>
<evidence type="ECO:0000256" key="7">
    <source>
        <dbReference type="ARBA" id="ARBA00023163"/>
    </source>
</evidence>
<dbReference type="GO" id="GO:0000156">
    <property type="term" value="F:phosphorelay response regulator activity"/>
    <property type="evidence" value="ECO:0007669"/>
    <property type="project" value="TreeGrafter"/>
</dbReference>
<dbReference type="InterPro" id="IPR001789">
    <property type="entry name" value="Sig_transdc_resp-reg_receiver"/>
</dbReference>
<dbReference type="SMART" id="SM00862">
    <property type="entry name" value="Trans_reg_C"/>
    <property type="match status" value="1"/>
</dbReference>
<dbReference type="Pfam" id="PF00072">
    <property type="entry name" value="Response_reg"/>
    <property type="match status" value="1"/>
</dbReference>
<evidence type="ECO:0000313" key="13">
    <source>
        <dbReference type="Proteomes" id="UP000317355"/>
    </source>
</evidence>
<dbReference type="SMART" id="SM00448">
    <property type="entry name" value="REC"/>
    <property type="match status" value="1"/>
</dbReference>
<dbReference type="Gene3D" id="1.10.10.10">
    <property type="entry name" value="Winged helix-like DNA-binding domain superfamily/Winged helix DNA-binding domain"/>
    <property type="match status" value="1"/>
</dbReference>
<reference evidence="12 13" key="1">
    <citation type="submission" date="2019-07" db="EMBL/GenBank/DDBJ databases">
        <title>The pathways for chlorine oxyanion respiration interact through the shared metabolite chlorate.</title>
        <authorList>
            <person name="Barnum T.P."/>
            <person name="Cheng Y."/>
            <person name="Hill K.A."/>
            <person name="Lucas L.N."/>
            <person name="Carlson H.K."/>
            <person name="Coates J.D."/>
        </authorList>
    </citation>
    <scope>NUCLEOTIDE SEQUENCE [LARGE SCALE GENOMIC DNA]</scope>
    <source>
        <strain evidence="12">BK-3</strain>
    </source>
</reference>
<evidence type="ECO:0000256" key="1">
    <source>
        <dbReference type="ARBA" id="ARBA00004496"/>
    </source>
</evidence>
<dbReference type="AlphaFoldDB" id="A0A558DCW6"/>
<evidence type="ECO:0000256" key="3">
    <source>
        <dbReference type="ARBA" id="ARBA00022553"/>
    </source>
</evidence>
<dbReference type="FunFam" id="3.40.50.2300:FF:000001">
    <property type="entry name" value="DNA-binding response regulator PhoB"/>
    <property type="match status" value="1"/>
</dbReference>
<evidence type="ECO:0000259" key="11">
    <source>
        <dbReference type="PROSITE" id="PS51755"/>
    </source>
</evidence>
<dbReference type="InterPro" id="IPR036388">
    <property type="entry name" value="WH-like_DNA-bd_sf"/>
</dbReference>
<comment type="caution">
    <text evidence="12">The sequence shown here is derived from an EMBL/GenBank/DDBJ whole genome shotgun (WGS) entry which is preliminary data.</text>
</comment>
<dbReference type="PROSITE" id="PS51755">
    <property type="entry name" value="OMPR_PHOB"/>
    <property type="match status" value="1"/>
</dbReference>
<keyword evidence="3 8" id="KW-0597">Phosphoprotein</keyword>
<dbReference type="InterPro" id="IPR001867">
    <property type="entry name" value="OmpR/PhoB-type_DNA-bd"/>
</dbReference>
<dbReference type="FunFam" id="1.10.10.10:FF:000099">
    <property type="entry name" value="Two-component system response regulator TorR"/>
    <property type="match status" value="1"/>
</dbReference>
<feature type="DNA-binding region" description="OmpR/PhoB-type" evidence="9">
    <location>
        <begin position="135"/>
        <end position="234"/>
    </location>
</feature>
<keyword evidence="6 9" id="KW-0238">DNA-binding</keyword>
<feature type="domain" description="Response regulatory" evidence="10">
    <location>
        <begin position="7"/>
        <end position="120"/>
    </location>
</feature>
<keyword evidence="7" id="KW-0804">Transcription</keyword>
<evidence type="ECO:0000256" key="8">
    <source>
        <dbReference type="PROSITE-ProRule" id="PRU00169"/>
    </source>
</evidence>
<evidence type="ECO:0000259" key="10">
    <source>
        <dbReference type="PROSITE" id="PS50110"/>
    </source>
</evidence>
<dbReference type="PANTHER" id="PTHR48111">
    <property type="entry name" value="REGULATOR OF RPOS"/>
    <property type="match status" value="1"/>
</dbReference>
<protein>
    <submittedName>
        <fullName evidence="12">Response regulator</fullName>
    </submittedName>
</protein>
<dbReference type="SUPFAM" id="SSF52172">
    <property type="entry name" value="CheY-like"/>
    <property type="match status" value="1"/>
</dbReference>
<organism evidence="12 13">
    <name type="scientific">Sedimenticola thiotaurini</name>
    <dbReference type="NCBI Taxonomy" id="1543721"/>
    <lineage>
        <taxon>Bacteria</taxon>
        <taxon>Pseudomonadati</taxon>
        <taxon>Pseudomonadota</taxon>
        <taxon>Gammaproteobacteria</taxon>
        <taxon>Chromatiales</taxon>
        <taxon>Sedimenticolaceae</taxon>
        <taxon>Sedimenticola</taxon>
    </lineage>
</organism>
<sequence>MNTTKQRLLVVDDETELRLLLKSYLSKEGYDVEAVEDGAALDRYLEKHTVDLVILDLMLPGEDGLSIGRRLRQQKNLPIIILSARGEELDRIVGLEMGADDYLTKPFNPRELLARIRSVLRRCKQSSQASSNKEISLLTFGPFILDLQKHKLLKEGINIPLTTGEFTLLQIFLSHPDRVLNRDTLLELTKGYDHSPMDRSIDVCVGRLRRKIETNPAEPVYLRTVWGAGYIFSHDDE</sequence>
<gene>
    <name evidence="12" type="ORF">FHK82_03415</name>
</gene>
<dbReference type="Pfam" id="PF00486">
    <property type="entry name" value="Trans_reg_C"/>
    <property type="match status" value="1"/>
</dbReference>
<keyword evidence="4" id="KW-0902">Two-component regulatory system</keyword>
<feature type="modified residue" description="4-aspartylphosphate" evidence="8">
    <location>
        <position position="56"/>
    </location>
</feature>
<accession>A0A558DCW6</accession>